<reference evidence="3" key="1">
    <citation type="submission" date="2021-01" db="EMBL/GenBank/DDBJ databases">
        <title>Lacisediminihabitans sp. nov. strain G11-30, isolated from Antarctic Soil.</title>
        <authorList>
            <person name="Li J."/>
        </authorList>
    </citation>
    <scope>NUCLEOTIDE SEQUENCE</scope>
    <source>
        <strain evidence="3">G11-30</strain>
    </source>
</reference>
<protein>
    <submittedName>
        <fullName evidence="3">PKD domain-containing protein</fullName>
    </submittedName>
</protein>
<dbReference type="PROSITE" id="PS50093">
    <property type="entry name" value="PKD"/>
    <property type="match status" value="1"/>
</dbReference>
<dbReference type="CDD" id="cd00146">
    <property type="entry name" value="PKD"/>
    <property type="match status" value="1"/>
</dbReference>
<feature type="domain" description="PKD" evidence="2">
    <location>
        <begin position="131"/>
        <end position="183"/>
    </location>
</feature>
<dbReference type="GO" id="GO:0005975">
    <property type="term" value="P:carbohydrate metabolic process"/>
    <property type="evidence" value="ECO:0007669"/>
    <property type="project" value="UniProtKB-ARBA"/>
</dbReference>
<proteinExistence type="predicted"/>
<evidence type="ECO:0000313" key="3">
    <source>
        <dbReference type="EMBL" id="MBK4347377.1"/>
    </source>
</evidence>
<name>A0A934SIN7_9MICO</name>
<evidence type="ECO:0000259" key="2">
    <source>
        <dbReference type="PROSITE" id="PS50093"/>
    </source>
</evidence>
<dbReference type="InterPro" id="IPR013783">
    <property type="entry name" value="Ig-like_fold"/>
</dbReference>
<evidence type="ECO:0000313" key="4">
    <source>
        <dbReference type="Proteomes" id="UP000636458"/>
    </source>
</evidence>
<dbReference type="Proteomes" id="UP000636458">
    <property type="component" value="Unassembled WGS sequence"/>
</dbReference>
<gene>
    <name evidence="3" type="ORF">IV501_07005</name>
</gene>
<feature type="region of interest" description="Disordered" evidence="1">
    <location>
        <begin position="1"/>
        <end position="69"/>
    </location>
</feature>
<keyword evidence="4" id="KW-1185">Reference proteome</keyword>
<dbReference type="Pfam" id="PF00801">
    <property type="entry name" value="PKD"/>
    <property type="match status" value="1"/>
</dbReference>
<dbReference type="InterPro" id="IPR000601">
    <property type="entry name" value="PKD_dom"/>
</dbReference>
<evidence type="ECO:0000256" key="1">
    <source>
        <dbReference type="SAM" id="MobiDB-lite"/>
    </source>
</evidence>
<dbReference type="AlphaFoldDB" id="A0A934SIN7"/>
<sequence>MSGSVGNGGVDLSGTQNGSGPGSGSGNAGSGNTGAGSGNSGNGAGGGPGSGTIPKPPPPPRDGYTVTMPGEELPTAVTLADIRSFVPHAAVARMEPNGWMVIGLHTNFYAVGSQHIVDGELLGRPASVRFTPSAYHWAYGDGSTANLSTKGSTWAAQRIAEFDPTPTSHIFRAAGTYTITLTVDVGAEYRFDGGGWIPIAGTLPVAANQLVATAGRADTVLVGRDCLAHPSGPGC</sequence>
<dbReference type="InterPro" id="IPR035986">
    <property type="entry name" value="PKD_dom_sf"/>
</dbReference>
<comment type="caution">
    <text evidence="3">The sequence shown here is derived from an EMBL/GenBank/DDBJ whole genome shotgun (WGS) entry which is preliminary data.</text>
</comment>
<organism evidence="3 4">
    <name type="scientific">Lacisediminihabitans changchengi</name>
    <dbReference type="NCBI Taxonomy" id="2787634"/>
    <lineage>
        <taxon>Bacteria</taxon>
        <taxon>Bacillati</taxon>
        <taxon>Actinomycetota</taxon>
        <taxon>Actinomycetes</taxon>
        <taxon>Micrococcales</taxon>
        <taxon>Microbacteriaceae</taxon>
        <taxon>Lacisediminihabitans</taxon>
    </lineage>
</organism>
<accession>A0A934SIN7</accession>
<dbReference type="Gene3D" id="2.60.40.10">
    <property type="entry name" value="Immunoglobulins"/>
    <property type="match status" value="1"/>
</dbReference>
<feature type="compositionally biased region" description="Gly residues" evidence="1">
    <location>
        <begin position="1"/>
        <end position="50"/>
    </location>
</feature>
<dbReference type="SUPFAM" id="SSF49299">
    <property type="entry name" value="PKD domain"/>
    <property type="match status" value="1"/>
</dbReference>
<dbReference type="RefSeq" id="WP_200555733.1">
    <property type="nucleotide sequence ID" value="NZ_JAEPES010000002.1"/>
</dbReference>
<dbReference type="EMBL" id="JAEPES010000002">
    <property type="protein sequence ID" value="MBK4347377.1"/>
    <property type="molecule type" value="Genomic_DNA"/>
</dbReference>